<name>F8ANG7_METOI</name>
<dbReference type="KEGG" id="mok:Metok_1051"/>
<evidence type="ECO:0000256" key="1">
    <source>
        <dbReference type="SAM" id="Phobius"/>
    </source>
</evidence>
<organism evidence="2 3">
    <name type="scientific">Methanothermococcus okinawensis (strain DSM 14208 / JCM 11175 / IH1)</name>
    <dbReference type="NCBI Taxonomy" id="647113"/>
    <lineage>
        <taxon>Archaea</taxon>
        <taxon>Methanobacteriati</taxon>
        <taxon>Methanobacteriota</taxon>
        <taxon>Methanomada group</taxon>
        <taxon>Methanococci</taxon>
        <taxon>Methanococcales</taxon>
        <taxon>Methanococcaceae</taxon>
        <taxon>Methanothermococcus</taxon>
    </lineage>
</organism>
<reference evidence="2" key="1">
    <citation type="submission" date="2011-05" db="EMBL/GenBank/DDBJ databases">
        <title>Complete sequence of chromosome of Methanothermococcus okinawensis IH1.</title>
        <authorList>
            <consortium name="US DOE Joint Genome Institute"/>
            <person name="Lucas S."/>
            <person name="Han J."/>
            <person name="Lapidus A."/>
            <person name="Cheng J.-F."/>
            <person name="Goodwin L."/>
            <person name="Pitluck S."/>
            <person name="Peters L."/>
            <person name="Mikhailova N."/>
            <person name="Held B."/>
            <person name="Han C."/>
            <person name="Tapia R."/>
            <person name="Land M."/>
            <person name="Hauser L."/>
            <person name="Kyrpides N."/>
            <person name="Ivanova N."/>
            <person name="Pagani I."/>
            <person name="Sieprawska-Lupa M."/>
            <person name="Takai K."/>
            <person name="Miyazaki J."/>
            <person name="Whitman W."/>
            <person name="Woyke T."/>
        </authorList>
    </citation>
    <scope>NUCLEOTIDE SEQUENCE</scope>
    <source>
        <strain evidence="2">IH1</strain>
    </source>
</reference>
<dbReference type="HOGENOM" id="CLU_188101_0_0_2"/>
<feature type="transmembrane region" description="Helical" evidence="1">
    <location>
        <begin position="61"/>
        <end position="82"/>
    </location>
</feature>
<keyword evidence="1" id="KW-0472">Membrane</keyword>
<feature type="transmembrane region" description="Helical" evidence="1">
    <location>
        <begin position="5"/>
        <end position="24"/>
    </location>
</feature>
<feature type="transmembrane region" description="Helical" evidence="1">
    <location>
        <begin position="30"/>
        <end position="49"/>
    </location>
</feature>
<keyword evidence="3" id="KW-1185">Reference proteome</keyword>
<evidence type="ECO:0000313" key="3">
    <source>
        <dbReference type="Proteomes" id="UP000009296"/>
    </source>
</evidence>
<gene>
    <name evidence="2" type="ordered locus">Metok_1051</name>
</gene>
<dbReference type="eggNOG" id="arCOG06676">
    <property type="taxonomic scope" value="Archaea"/>
</dbReference>
<keyword evidence="1" id="KW-0812">Transmembrane</keyword>
<sequence>MRNYIYLLAISCLTIVGVLISINIFQINIISVIGLFIAIFLVIIALALKPKSAATAHIMENLELIFMFLVFVGLLYLGYSMYSANTNLLL</sequence>
<dbReference type="AlphaFoldDB" id="F8ANG7"/>
<protein>
    <submittedName>
        <fullName evidence="2">Uncharacterized protein</fullName>
    </submittedName>
</protein>
<dbReference type="Proteomes" id="UP000009296">
    <property type="component" value="Chromosome"/>
</dbReference>
<keyword evidence="1" id="KW-1133">Transmembrane helix</keyword>
<accession>F8ANG7</accession>
<proteinExistence type="predicted"/>
<evidence type="ECO:0000313" key="2">
    <source>
        <dbReference type="EMBL" id="AEH07021.1"/>
    </source>
</evidence>
<dbReference type="GeneID" id="10773207"/>
<dbReference type="STRING" id="647113.Metok_1051"/>
<dbReference type="RefSeq" id="WP_013867205.1">
    <property type="nucleotide sequence ID" value="NC_015636.1"/>
</dbReference>
<dbReference type="EMBL" id="CP002792">
    <property type="protein sequence ID" value="AEH07021.1"/>
    <property type="molecule type" value="Genomic_DNA"/>
</dbReference>